<evidence type="ECO:0000313" key="3">
    <source>
        <dbReference type="Proteomes" id="UP001140091"/>
    </source>
</evidence>
<feature type="chain" id="PRO_5040908489" evidence="1">
    <location>
        <begin position="26"/>
        <end position="159"/>
    </location>
</feature>
<keyword evidence="3" id="KW-1185">Reference proteome</keyword>
<dbReference type="AlphaFoldDB" id="A0A9W8JGA3"/>
<evidence type="ECO:0000313" key="2">
    <source>
        <dbReference type="EMBL" id="KAJ2934140.1"/>
    </source>
</evidence>
<comment type="caution">
    <text evidence="2">The sequence shown here is derived from an EMBL/GenBank/DDBJ whole genome shotgun (WGS) entry which is preliminary data.</text>
</comment>
<name>A0A9W8JGA3_9AGAR</name>
<dbReference type="EMBL" id="JANBPK010000725">
    <property type="protein sequence ID" value="KAJ2934140.1"/>
    <property type="molecule type" value="Genomic_DNA"/>
</dbReference>
<gene>
    <name evidence="2" type="ORF">H1R20_g2962</name>
</gene>
<dbReference type="Proteomes" id="UP001140091">
    <property type="component" value="Unassembled WGS sequence"/>
</dbReference>
<protein>
    <submittedName>
        <fullName evidence="2">Uncharacterized protein</fullName>
    </submittedName>
</protein>
<feature type="non-terminal residue" evidence="2">
    <location>
        <position position="159"/>
    </location>
</feature>
<evidence type="ECO:0000256" key="1">
    <source>
        <dbReference type="SAM" id="SignalP"/>
    </source>
</evidence>
<sequence length="159" mass="17866">MFLPLIFSPLLLPTPLLLCPTPLLSTHLPISATTFVSPPRIASKIEDGLGDLFPLGKPTIHKMPNETWDNLGLTIAEQVTLLQRHQFYVNGANQLPAEFICLLPFYTIKIFCENYKLKDDIAGYLEEMGWALDDPVGMQSLPTEAWHPKLNKLQRLGII</sequence>
<accession>A0A9W8JGA3</accession>
<reference evidence="2" key="1">
    <citation type="submission" date="2022-06" db="EMBL/GenBank/DDBJ databases">
        <title>Genome Sequence of Candolleomyces eurysporus.</title>
        <authorList>
            <person name="Buettner E."/>
        </authorList>
    </citation>
    <scope>NUCLEOTIDE SEQUENCE</scope>
    <source>
        <strain evidence="2">VTCC 930004</strain>
    </source>
</reference>
<keyword evidence="1" id="KW-0732">Signal</keyword>
<organism evidence="2 3">
    <name type="scientific">Candolleomyces eurysporus</name>
    <dbReference type="NCBI Taxonomy" id="2828524"/>
    <lineage>
        <taxon>Eukaryota</taxon>
        <taxon>Fungi</taxon>
        <taxon>Dikarya</taxon>
        <taxon>Basidiomycota</taxon>
        <taxon>Agaricomycotina</taxon>
        <taxon>Agaricomycetes</taxon>
        <taxon>Agaricomycetidae</taxon>
        <taxon>Agaricales</taxon>
        <taxon>Agaricineae</taxon>
        <taxon>Psathyrellaceae</taxon>
        <taxon>Candolleomyces</taxon>
    </lineage>
</organism>
<feature type="signal peptide" evidence="1">
    <location>
        <begin position="1"/>
        <end position="25"/>
    </location>
</feature>
<proteinExistence type="predicted"/>